<dbReference type="InterPro" id="IPR032812">
    <property type="entry name" value="SbsA_Ig"/>
</dbReference>
<evidence type="ECO:0000256" key="1">
    <source>
        <dbReference type="ARBA" id="ARBA00022729"/>
    </source>
</evidence>
<dbReference type="OrthoDB" id="2582440at2"/>
<reference evidence="4" key="1">
    <citation type="submission" date="2018-09" db="EMBL/GenBank/DDBJ databases">
        <title>Chryseolinea sp. KIS68-18 isolated from soil.</title>
        <authorList>
            <person name="Weon H.-Y."/>
            <person name="Kwon S.-W."/>
            <person name="Lee S.A."/>
        </authorList>
    </citation>
    <scope>NUCLEOTIDE SEQUENCE [LARGE SCALE GENOMIC DNA]</scope>
    <source>
        <strain evidence="4">KIS68-18</strain>
    </source>
</reference>
<name>A0A385SRL1_9BACT</name>
<dbReference type="RefSeq" id="WP_119756736.1">
    <property type="nucleotide sequence ID" value="NZ_CP032382.1"/>
</dbReference>
<sequence>MRRLFGKKKSIDKLLTNLKMRLLKSLSIMVTLGIVAMVSCSKDDEDNNDAISGAGPTVTSTSPASDATGVARNTNVVFTFSEKMDSSTINNSTFILQIGTQLVPGKVVYSGVTATFTPNEWLLAGKPYTATITTGVKDMNGHHLAPRKVWVFVTADSTSTLGVIDLGASGSYVILAKSATAVVDARAIAGQRLTVN</sequence>
<feature type="domain" description="SbsA Ig-like" evidence="2">
    <location>
        <begin position="55"/>
        <end position="154"/>
    </location>
</feature>
<keyword evidence="1" id="KW-0732">Signal</keyword>
<dbReference type="EMBL" id="CP032382">
    <property type="protein sequence ID" value="AYB33502.1"/>
    <property type="molecule type" value="Genomic_DNA"/>
</dbReference>
<dbReference type="InterPro" id="IPR014755">
    <property type="entry name" value="Cu-Rt/internalin_Ig-like"/>
</dbReference>
<evidence type="ECO:0000259" key="2">
    <source>
        <dbReference type="Pfam" id="PF13205"/>
    </source>
</evidence>
<accession>A0A385SRL1</accession>
<protein>
    <recommendedName>
        <fullName evidence="2">SbsA Ig-like domain-containing protein</fullName>
    </recommendedName>
</protein>
<dbReference type="KEGG" id="chk:D4L85_24220"/>
<dbReference type="AlphaFoldDB" id="A0A385SRL1"/>
<proteinExistence type="predicted"/>
<evidence type="ECO:0000313" key="3">
    <source>
        <dbReference type="EMBL" id="AYB33502.1"/>
    </source>
</evidence>
<dbReference type="Pfam" id="PF13205">
    <property type="entry name" value="Big_5"/>
    <property type="match status" value="1"/>
</dbReference>
<dbReference type="Proteomes" id="UP000266183">
    <property type="component" value="Chromosome"/>
</dbReference>
<evidence type="ECO:0000313" key="4">
    <source>
        <dbReference type="Proteomes" id="UP000266183"/>
    </source>
</evidence>
<organism evidence="3 4">
    <name type="scientific">Chryseolinea soli</name>
    <dbReference type="NCBI Taxonomy" id="2321403"/>
    <lineage>
        <taxon>Bacteria</taxon>
        <taxon>Pseudomonadati</taxon>
        <taxon>Bacteroidota</taxon>
        <taxon>Cytophagia</taxon>
        <taxon>Cytophagales</taxon>
        <taxon>Fulvivirgaceae</taxon>
        <taxon>Chryseolinea</taxon>
    </lineage>
</organism>
<keyword evidence="4" id="KW-1185">Reference proteome</keyword>
<gene>
    <name evidence="3" type="ORF">D4L85_24220</name>
</gene>
<dbReference type="Gene3D" id="2.60.40.1220">
    <property type="match status" value="1"/>
</dbReference>